<dbReference type="GO" id="GO:0016279">
    <property type="term" value="F:protein-lysine N-methyltransferase activity"/>
    <property type="evidence" value="ECO:0007669"/>
    <property type="project" value="RHEA"/>
</dbReference>
<comment type="function">
    <text evidence="6">Methylates ribosomal protein L11.</text>
</comment>
<evidence type="ECO:0000256" key="6">
    <source>
        <dbReference type="HAMAP-Rule" id="MF_00735"/>
    </source>
</evidence>
<keyword evidence="2 6" id="KW-0963">Cytoplasm</keyword>
<keyword evidence="5 6" id="KW-0949">S-adenosyl-L-methionine</keyword>
<dbReference type="NCBIfam" id="TIGR00406">
    <property type="entry name" value="prmA"/>
    <property type="match status" value="1"/>
</dbReference>
<evidence type="ECO:0000313" key="8">
    <source>
        <dbReference type="Proteomes" id="UP000306420"/>
    </source>
</evidence>
<dbReference type="PANTHER" id="PTHR43648">
    <property type="entry name" value="ELECTRON TRANSFER FLAVOPROTEIN BETA SUBUNIT LYSINE METHYLTRANSFERASE"/>
    <property type="match status" value="1"/>
</dbReference>
<evidence type="ECO:0000256" key="3">
    <source>
        <dbReference type="ARBA" id="ARBA00022603"/>
    </source>
</evidence>
<dbReference type="PANTHER" id="PTHR43648:SF1">
    <property type="entry name" value="ELECTRON TRANSFER FLAVOPROTEIN BETA SUBUNIT LYSINE METHYLTRANSFERASE"/>
    <property type="match status" value="1"/>
</dbReference>
<comment type="caution">
    <text evidence="7">The sequence shown here is derived from an EMBL/GenBank/DDBJ whole genome shotgun (WGS) entry which is preliminary data.</text>
</comment>
<evidence type="ECO:0000256" key="4">
    <source>
        <dbReference type="ARBA" id="ARBA00022679"/>
    </source>
</evidence>
<keyword evidence="7" id="KW-0687">Ribonucleoprotein</keyword>
<sequence length="320" mass="36315">MDKVWKEIKVTLDSLQTVDIDLVNYYLNEAGAVGNEIKYAQGYLENHPNLFGEIPEELPEDYLNHPVEVIGYYESEIDLEKLEEQLKTVGKVDFKVEVADLETENWHDNWMQYYKPERISRFLSIVPEWQDNYEAAPFEQVIFMDPGVAFGTGNHPTTRLSAQALEMVMQGGETVLDVGTGTGILSFIASVFGAKEVLGMDYDPQAVNAAINNLNAQKNHEMISHLIDAQKIRFIENDLLKGIDQTADVIVANILPHILVNLFSDAHKLLNDNGYLILGGILNEKASFIEEAIETHNFEIYQKTQMREWVNYIVVKGDMD</sequence>
<comment type="subcellular location">
    <subcellularLocation>
        <location evidence="6">Cytoplasm</location>
    </subcellularLocation>
</comment>
<comment type="similarity">
    <text evidence="1 6">Belongs to the methyltransferase superfamily. PrmA family.</text>
</comment>
<feature type="binding site" evidence="6">
    <location>
        <position position="201"/>
    </location>
    <ligand>
        <name>S-adenosyl-L-methionine</name>
        <dbReference type="ChEBI" id="CHEBI:59789"/>
    </ligand>
</feature>
<feature type="binding site" evidence="6">
    <location>
        <position position="179"/>
    </location>
    <ligand>
        <name>S-adenosyl-L-methionine</name>
        <dbReference type="ChEBI" id="CHEBI:59789"/>
    </ligand>
</feature>
<evidence type="ECO:0000256" key="2">
    <source>
        <dbReference type="ARBA" id="ARBA00022490"/>
    </source>
</evidence>
<dbReference type="CDD" id="cd02440">
    <property type="entry name" value="AdoMet_MTases"/>
    <property type="match status" value="1"/>
</dbReference>
<evidence type="ECO:0000256" key="5">
    <source>
        <dbReference type="ARBA" id="ARBA00022691"/>
    </source>
</evidence>
<evidence type="ECO:0000313" key="7">
    <source>
        <dbReference type="EMBL" id="TLQ48902.1"/>
    </source>
</evidence>
<dbReference type="AlphaFoldDB" id="A0A5R9EIY6"/>
<dbReference type="EC" id="2.1.1.-" evidence="6"/>
<organism evidence="7 8">
    <name type="scientific">Ruoffia tabacinasalis</name>
    <dbReference type="NCBI Taxonomy" id="87458"/>
    <lineage>
        <taxon>Bacteria</taxon>
        <taxon>Bacillati</taxon>
        <taxon>Bacillota</taxon>
        <taxon>Bacilli</taxon>
        <taxon>Lactobacillales</taxon>
        <taxon>Aerococcaceae</taxon>
        <taxon>Ruoffia</taxon>
    </lineage>
</organism>
<dbReference type="OrthoDB" id="9785995at2"/>
<dbReference type="EMBL" id="VBSP01000006">
    <property type="protein sequence ID" value="TLQ48902.1"/>
    <property type="molecule type" value="Genomic_DNA"/>
</dbReference>
<dbReference type="InterPro" id="IPR029063">
    <property type="entry name" value="SAM-dependent_MTases_sf"/>
</dbReference>
<dbReference type="HAMAP" id="MF_00735">
    <property type="entry name" value="Methyltr_PrmA"/>
    <property type="match status" value="1"/>
</dbReference>
<dbReference type="Gene3D" id="3.40.50.150">
    <property type="entry name" value="Vaccinia Virus protein VP39"/>
    <property type="match status" value="1"/>
</dbReference>
<protein>
    <recommendedName>
        <fullName evidence="6">Ribosomal protein L11 methyltransferase</fullName>
        <shortName evidence="6">L11 Mtase</shortName>
        <ecNumber evidence="6">2.1.1.-</ecNumber>
    </recommendedName>
</protein>
<dbReference type="InterPro" id="IPR004498">
    <property type="entry name" value="Ribosomal_PrmA_MeTrfase"/>
</dbReference>
<proteinExistence type="inferred from homology"/>
<feature type="binding site" evidence="6">
    <location>
        <position position="253"/>
    </location>
    <ligand>
        <name>S-adenosyl-L-methionine</name>
        <dbReference type="ChEBI" id="CHEBI:59789"/>
    </ligand>
</feature>
<dbReference type="GO" id="GO:0005840">
    <property type="term" value="C:ribosome"/>
    <property type="evidence" value="ECO:0007669"/>
    <property type="project" value="UniProtKB-KW"/>
</dbReference>
<gene>
    <name evidence="6 7" type="primary">prmA</name>
    <name evidence="7" type="ORF">FEZ33_03155</name>
</gene>
<dbReference type="Pfam" id="PF06325">
    <property type="entry name" value="PrmA"/>
    <property type="match status" value="1"/>
</dbReference>
<dbReference type="InterPro" id="IPR050078">
    <property type="entry name" value="Ribosomal_L11_MeTrfase_PrmA"/>
</dbReference>
<comment type="catalytic activity">
    <reaction evidence="6">
        <text>L-lysyl-[protein] + 3 S-adenosyl-L-methionine = N(6),N(6),N(6)-trimethyl-L-lysyl-[protein] + 3 S-adenosyl-L-homocysteine + 3 H(+)</text>
        <dbReference type="Rhea" id="RHEA:54192"/>
        <dbReference type="Rhea" id="RHEA-COMP:9752"/>
        <dbReference type="Rhea" id="RHEA-COMP:13826"/>
        <dbReference type="ChEBI" id="CHEBI:15378"/>
        <dbReference type="ChEBI" id="CHEBI:29969"/>
        <dbReference type="ChEBI" id="CHEBI:57856"/>
        <dbReference type="ChEBI" id="CHEBI:59789"/>
        <dbReference type="ChEBI" id="CHEBI:61961"/>
    </reaction>
</comment>
<feature type="binding site" evidence="6">
    <location>
        <position position="158"/>
    </location>
    <ligand>
        <name>S-adenosyl-L-methionine</name>
        <dbReference type="ChEBI" id="CHEBI:59789"/>
    </ligand>
</feature>
<dbReference type="PIRSF" id="PIRSF000401">
    <property type="entry name" value="RPL11_MTase"/>
    <property type="match status" value="1"/>
</dbReference>
<keyword evidence="3 6" id="KW-0489">Methyltransferase</keyword>
<dbReference type="SUPFAM" id="SSF53335">
    <property type="entry name" value="S-adenosyl-L-methionine-dependent methyltransferases"/>
    <property type="match status" value="1"/>
</dbReference>
<keyword evidence="7" id="KW-0689">Ribosomal protein</keyword>
<name>A0A5R9EIY6_9LACT</name>
<dbReference type="GO" id="GO:0032259">
    <property type="term" value="P:methylation"/>
    <property type="evidence" value="ECO:0007669"/>
    <property type="project" value="UniProtKB-KW"/>
</dbReference>
<dbReference type="Proteomes" id="UP000306420">
    <property type="component" value="Unassembled WGS sequence"/>
</dbReference>
<keyword evidence="4 6" id="KW-0808">Transferase</keyword>
<reference evidence="7 8" key="1">
    <citation type="submission" date="2019-05" db="EMBL/GenBank/DDBJ databases">
        <title>The metagenome of a microbial culture collection derived from dairy environment covers the genomic content of the human microbiome.</title>
        <authorList>
            <person name="Roder T."/>
            <person name="Wuthrich D."/>
            <person name="Sattari Z."/>
            <person name="Von Ah U."/>
            <person name="Bar C."/>
            <person name="Ronchi F."/>
            <person name="Macpherson A.J."/>
            <person name="Ganal-Vonarburg S.C."/>
            <person name="Bruggmann R."/>
            <person name="Vergeres G."/>
        </authorList>
    </citation>
    <scope>NUCLEOTIDE SEQUENCE [LARGE SCALE GENOMIC DNA]</scope>
    <source>
        <strain evidence="7 8">FAM 24227</strain>
    </source>
</reference>
<dbReference type="RefSeq" id="WP_138403946.1">
    <property type="nucleotide sequence ID" value="NZ_VBSP01000006.1"/>
</dbReference>
<accession>A0A5R9EIY6</accession>
<evidence type="ECO:0000256" key="1">
    <source>
        <dbReference type="ARBA" id="ARBA00009741"/>
    </source>
</evidence>
<dbReference type="GO" id="GO:0005737">
    <property type="term" value="C:cytoplasm"/>
    <property type="evidence" value="ECO:0007669"/>
    <property type="project" value="UniProtKB-SubCell"/>
</dbReference>